<evidence type="ECO:0000313" key="1">
    <source>
        <dbReference type="EMBL" id="EKF85894.1"/>
    </source>
</evidence>
<accession>K2RC89</accession>
<name>K2RC89_METFP</name>
<dbReference type="PATRIC" id="fig|1204725.3.peg.1080"/>
<gene>
    <name evidence="1" type="ORF">A994_05391</name>
</gene>
<dbReference type="OrthoDB" id="71255at2157"/>
<sequence>MKNQKIGLLAILAVVIVVVAVSGCNDNTKTNGTNASAISEKGTKLAIHNNGSTWAHVEIDANATHKNGTNITFGADTFIKPNDNVTIDLSHILGYENQSLPAGTVIRVQSWKGLFNTTGGGTGALNISFQGWSNNRYPTASDNLTNVTYNPLTISTLPVNITNSTVFLGTTPTEIANIQSIDTADQELLYEEEIITVNADGSVTIIISRAPELCRAIASII</sequence>
<comment type="caution">
    <text evidence="1">The sequence shown here is derived from an EMBL/GenBank/DDBJ whole genome shotgun (WGS) entry which is preliminary data.</text>
</comment>
<dbReference type="AlphaFoldDB" id="K2RC89"/>
<dbReference type="RefSeq" id="WP_004030333.1">
    <property type="nucleotide sequence ID" value="NZ_AMPO01000004.1"/>
</dbReference>
<organism evidence="1 2">
    <name type="scientific">Methanobacterium formicicum (strain DSM 3637 / PP1)</name>
    <dbReference type="NCBI Taxonomy" id="1204725"/>
    <lineage>
        <taxon>Archaea</taxon>
        <taxon>Methanobacteriati</taxon>
        <taxon>Methanobacteriota</taxon>
        <taxon>Methanomada group</taxon>
        <taxon>Methanobacteria</taxon>
        <taxon>Methanobacteriales</taxon>
        <taxon>Methanobacteriaceae</taxon>
        <taxon>Methanobacterium</taxon>
    </lineage>
</organism>
<proteinExistence type="predicted"/>
<dbReference type="PROSITE" id="PS51257">
    <property type="entry name" value="PROKAR_LIPOPROTEIN"/>
    <property type="match status" value="1"/>
</dbReference>
<keyword evidence="2" id="KW-1185">Reference proteome</keyword>
<reference evidence="1 2" key="1">
    <citation type="journal article" date="2012" name="J. Bacteriol.">
        <title>Draft genome sequence of Methanobacterium formicicum DSM 3637, an archaebacterium isolated from the methane producer amoeba Pelomyxa palustris.</title>
        <authorList>
            <person name="Gutierrez G."/>
        </authorList>
    </citation>
    <scope>NUCLEOTIDE SEQUENCE [LARGE SCALE GENOMIC DNA]</scope>
    <source>
        <strain evidence="2">DSM 3637 / PP1</strain>
    </source>
</reference>
<dbReference type="EMBL" id="AMPO01000004">
    <property type="protein sequence ID" value="EKF85894.1"/>
    <property type="molecule type" value="Genomic_DNA"/>
</dbReference>
<evidence type="ECO:0000313" key="2">
    <source>
        <dbReference type="Proteomes" id="UP000007360"/>
    </source>
</evidence>
<protein>
    <submittedName>
        <fullName evidence="1">Uncharacterized protein</fullName>
    </submittedName>
</protein>
<dbReference type="Proteomes" id="UP000007360">
    <property type="component" value="Unassembled WGS sequence"/>
</dbReference>